<evidence type="ECO:0000259" key="1">
    <source>
        <dbReference type="Pfam" id="PF00578"/>
    </source>
</evidence>
<dbReference type="Pfam" id="PF11412">
    <property type="entry name" value="DsbD_N"/>
    <property type="match status" value="1"/>
</dbReference>
<dbReference type="Gene3D" id="3.40.30.10">
    <property type="entry name" value="Glutaredoxin"/>
    <property type="match status" value="1"/>
</dbReference>
<dbReference type="AlphaFoldDB" id="C6G412"/>
<dbReference type="EMBL" id="FJ483469">
    <property type="protein sequence ID" value="ACS68547.1"/>
    <property type="molecule type" value="Genomic_DNA"/>
</dbReference>
<proteinExistence type="predicted"/>
<feature type="domain" description="Alkyl hydroperoxide reductase subunit C/ Thiol specific antioxidant" evidence="1">
    <location>
        <begin position="2"/>
        <end position="99"/>
    </location>
</feature>
<dbReference type="InterPro" id="IPR028250">
    <property type="entry name" value="DsbDN"/>
</dbReference>
<dbReference type="InterPro" id="IPR000866">
    <property type="entry name" value="AhpC/TSA"/>
</dbReference>
<evidence type="ECO:0000313" key="3">
    <source>
        <dbReference type="EMBL" id="ACS68547.1"/>
    </source>
</evidence>
<protein>
    <submittedName>
        <fullName evidence="3">AhpC/TSA family protein</fullName>
    </submittedName>
</protein>
<dbReference type="GO" id="GO:0016209">
    <property type="term" value="F:antioxidant activity"/>
    <property type="evidence" value="ECO:0007669"/>
    <property type="project" value="InterPro"/>
</dbReference>
<dbReference type="SUPFAM" id="SSF52833">
    <property type="entry name" value="Thioredoxin-like"/>
    <property type="match status" value="1"/>
</dbReference>
<name>C6G412_9BACT</name>
<sequence>MTQLVQLQNRIETFAAEGFKIYAISYDPPEAVAKFAASRRIEYDVLSDEDSEVIRRYGILNTLISPEDEAFKHPSTGKAFYGIPFPGTFVTDENGIVTEKFFDRHYATRASAGTILDKAISKVLVHDESLQTVAQGERAKIKAFLSDEDLKLEVKSTLYIRLEVAEGLHVYGEPLPEGFIPTTVEIKPIKGVRLYEPEYPKTHPIDFKGLGVKLNVYEHVVDIAVPLVATAEVRGWGVPRSQNTVALEARVTYQVCSDTVCFAPESVDLTLEVPLDELIRPGR</sequence>
<organism evidence="3">
    <name type="scientific">uncultured bacterium FLS18</name>
    <dbReference type="NCBI Taxonomy" id="654935"/>
    <lineage>
        <taxon>Bacteria</taxon>
        <taxon>environmental samples</taxon>
    </lineage>
</organism>
<dbReference type="InterPro" id="IPR036929">
    <property type="entry name" value="DsbDN_sf"/>
</dbReference>
<dbReference type="InterPro" id="IPR036249">
    <property type="entry name" value="Thioredoxin-like_sf"/>
</dbReference>
<accession>C6G412</accession>
<dbReference type="GO" id="GO:0016491">
    <property type="term" value="F:oxidoreductase activity"/>
    <property type="evidence" value="ECO:0007669"/>
    <property type="project" value="InterPro"/>
</dbReference>
<dbReference type="Pfam" id="PF00578">
    <property type="entry name" value="AhpC-TSA"/>
    <property type="match status" value="1"/>
</dbReference>
<dbReference type="Gene3D" id="2.60.40.1250">
    <property type="entry name" value="Thiol:disulfide interchange protein DsbD, N-terminal domain"/>
    <property type="match status" value="1"/>
</dbReference>
<evidence type="ECO:0000259" key="2">
    <source>
        <dbReference type="Pfam" id="PF11412"/>
    </source>
</evidence>
<reference evidence="3" key="1">
    <citation type="journal article" date="2010" name="FEMS Microbiol. Ecol.">
        <title>Novel lipolytic genes from the microbial metagenomic library of the South China Sea marine sediment.</title>
        <authorList>
            <person name="Hu Y."/>
            <person name="Fu C."/>
            <person name="Huang Y."/>
            <person name="Yin Y."/>
            <person name="Cheng G."/>
            <person name="Lei F."/>
            <person name="Lu N."/>
            <person name="Li J."/>
            <person name="Ashforth E.J."/>
            <person name="Zhang L."/>
            <person name="Zhu B."/>
        </authorList>
    </citation>
    <scope>NUCLEOTIDE SEQUENCE</scope>
</reference>
<feature type="domain" description="Thiol:disulfide interchange protein DsbD N-terminal" evidence="2">
    <location>
        <begin position="155"/>
        <end position="266"/>
    </location>
</feature>